<keyword evidence="2" id="KW-1185">Reference proteome</keyword>
<accession>A0ABQ5MN43</accession>
<dbReference type="Gene3D" id="2.40.160.10">
    <property type="entry name" value="Porin"/>
    <property type="match status" value="1"/>
</dbReference>
<proteinExistence type="predicted"/>
<evidence type="ECO:0000313" key="2">
    <source>
        <dbReference type="Proteomes" id="UP001143543"/>
    </source>
</evidence>
<evidence type="ECO:0008006" key="3">
    <source>
        <dbReference type="Google" id="ProtNLM"/>
    </source>
</evidence>
<dbReference type="Proteomes" id="UP001143543">
    <property type="component" value="Unassembled WGS sequence"/>
</dbReference>
<dbReference type="Pfam" id="PF07396">
    <property type="entry name" value="Porin_O_P"/>
    <property type="match status" value="1"/>
</dbReference>
<sequence length="389" mass="45440">MCITVIGFSQTNTNDSVPKFSLDYGKRGLEIKSSDNSFSLHLQSRFQFRFATPNDIDPVTLDNYNEKDNTLFKVNRARVKVGGHAYKEWLKYYWEYDINQSNLLDYRIMIEKWKWLNFKVGQWKVEYSRERRISSGAQQLVDRSILNRHFTVDRQQGVEVYGNLKGKGMLNMSYWAGVFTGTGRGNPANDDHNLMYFGRLQWNVLGDDIGFRSTDLTLHKTPEANIAAAVVTNESPYTRFSTSGGGALERFEEGENGQYRVNQLNIETAFVYNGFSWQSEFHTKEIIDKYDNNSMTHMTGYYLQGGYLAHQSFDWWPKPLEIAARFAHYNPDRNTSATNNLQEKSIAFNWFFKNHLNKLTLECSSFDYETPELNTKNEFRFRIQWDISF</sequence>
<name>A0ABQ5MN43_9FLAO</name>
<gene>
    <name evidence="1" type="ORF">Y10_31200</name>
</gene>
<dbReference type="InterPro" id="IPR010870">
    <property type="entry name" value="Porin_O/P"/>
</dbReference>
<protein>
    <recommendedName>
        <fullName evidence="3">Porin</fullName>
    </recommendedName>
</protein>
<organism evidence="1 2">
    <name type="scientific">Neptunitalea lumnitzerae</name>
    <dbReference type="NCBI Taxonomy" id="2965509"/>
    <lineage>
        <taxon>Bacteria</taxon>
        <taxon>Pseudomonadati</taxon>
        <taxon>Bacteroidota</taxon>
        <taxon>Flavobacteriia</taxon>
        <taxon>Flavobacteriales</taxon>
        <taxon>Flavobacteriaceae</taxon>
        <taxon>Neptunitalea</taxon>
    </lineage>
</organism>
<dbReference type="EMBL" id="BRVO01000004">
    <property type="protein sequence ID" value="GLB50752.1"/>
    <property type="molecule type" value="Genomic_DNA"/>
</dbReference>
<reference evidence="1" key="1">
    <citation type="submission" date="2022-07" db="EMBL/GenBank/DDBJ databases">
        <title>Taxonomy of Novel Oxalotrophic and Methylotrophic Bacteria.</title>
        <authorList>
            <person name="Sahin N."/>
            <person name="Tani A."/>
        </authorList>
    </citation>
    <scope>NUCLEOTIDE SEQUENCE</scope>
    <source>
        <strain evidence="1">Y10</strain>
    </source>
</reference>
<evidence type="ECO:0000313" key="1">
    <source>
        <dbReference type="EMBL" id="GLB50752.1"/>
    </source>
</evidence>
<comment type="caution">
    <text evidence="1">The sequence shown here is derived from an EMBL/GenBank/DDBJ whole genome shotgun (WGS) entry which is preliminary data.</text>
</comment>
<dbReference type="InterPro" id="IPR023614">
    <property type="entry name" value="Porin_dom_sf"/>
</dbReference>